<accession>A0A9Q1DS22</accession>
<proteinExistence type="predicted"/>
<keyword evidence="3" id="KW-1185">Reference proteome</keyword>
<evidence type="ECO:0000313" key="2">
    <source>
        <dbReference type="EMBL" id="KAJ8279420.1"/>
    </source>
</evidence>
<sequence>MATEEIGQALQSQPSLSPKPQVPPKPEPRGTQTRPRRATDVIRSEVPGKEREQRHKSLPSFPTDQSSCLSVATDDSPFPQPDELLSFSEKVMPLPVPKPRLQETPLPQDSKSQAADKEIVSSTTTLQSPDSGDSGEAASTEHEGRLFDGCNDSEGDSPSSEIQLVCTPSSPHSSSDPKAGEKPHRIEPYPEAPLNSQPGVFLHFEGDRKEEPDIPEGMYMELGTSPSEVDVHCTTVVLCSSNLGSPVFPDGGVREAEHPPFSKVHNPLPRPCQTPATTKDAKHKHGQGNEEDL</sequence>
<evidence type="ECO:0000256" key="1">
    <source>
        <dbReference type="SAM" id="MobiDB-lite"/>
    </source>
</evidence>
<dbReference type="EMBL" id="JAFJMO010000004">
    <property type="protein sequence ID" value="KAJ8279420.1"/>
    <property type="molecule type" value="Genomic_DNA"/>
</dbReference>
<name>A0A9Q1DS22_CONCO</name>
<evidence type="ECO:0000313" key="3">
    <source>
        <dbReference type="Proteomes" id="UP001152803"/>
    </source>
</evidence>
<feature type="region of interest" description="Disordered" evidence="1">
    <location>
        <begin position="250"/>
        <end position="293"/>
    </location>
</feature>
<protein>
    <submittedName>
        <fullName evidence="2">Uncharacterized protein</fullName>
    </submittedName>
</protein>
<comment type="caution">
    <text evidence="2">The sequence shown here is derived from an EMBL/GenBank/DDBJ whole genome shotgun (WGS) entry which is preliminary data.</text>
</comment>
<feature type="compositionally biased region" description="Polar residues" evidence="1">
    <location>
        <begin position="156"/>
        <end position="176"/>
    </location>
</feature>
<gene>
    <name evidence="2" type="ORF">COCON_G00064860</name>
</gene>
<dbReference type="Proteomes" id="UP001152803">
    <property type="component" value="Unassembled WGS sequence"/>
</dbReference>
<dbReference type="OrthoDB" id="27593at2759"/>
<feature type="compositionally biased region" description="Polar residues" evidence="1">
    <location>
        <begin position="120"/>
        <end position="131"/>
    </location>
</feature>
<feature type="compositionally biased region" description="Basic and acidic residues" evidence="1">
    <location>
        <begin position="37"/>
        <end position="55"/>
    </location>
</feature>
<organism evidence="2 3">
    <name type="scientific">Conger conger</name>
    <name type="common">Conger eel</name>
    <name type="synonym">Muraena conger</name>
    <dbReference type="NCBI Taxonomy" id="82655"/>
    <lineage>
        <taxon>Eukaryota</taxon>
        <taxon>Metazoa</taxon>
        <taxon>Chordata</taxon>
        <taxon>Craniata</taxon>
        <taxon>Vertebrata</taxon>
        <taxon>Euteleostomi</taxon>
        <taxon>Actinopterygii</taxon>
        <taxon>Neopterygii</taxon>
        <taxon>Teleostei</taxon>
        <taxon>Anguilliformes</taxon>
        <taxon>Congridae</taxon>
        <taxon>Conger</taxon>
    </lineage>
</organism>
<feature type="compositionally biased region" description="Polar residues" evidence="1">
    <location>
        <begin position="60"/>
        <end position="70"/>
    </location>
</feature>
<feature type="compositionally biased region" description="Low complexity" evidence="1">
    <location>
        <begin position="10"/>
        <end position="19"/>
    </location>
</feature>
<reference evidence="2" key="1">
    <citation type="journal article" date="2023" name="Science">
        <title>Genome structures resolve the early diversification of teleost fishes.</title>
        <authorList>
            <person name="Parey E."/>
            <person name="Louis A."/>
            <person name="Montfort J."/>
            <person name="Bouchez O."/>
            <person name="Roques C."/>
            <person name="Iampietro C."/>
            <person name="Lluch J."/>
            <person name="Castinel A."/>
            <person name="Donnadieu C."/>
            <person name="Desvignes T."/>
            <person name="Floi Bucao C."/>
            <person name="Jouanno E."/>
            <person name="Wen M."/>
            <person name="Mejri S."/>
            <person name="Dirks R."/>
            <person name="Jansen H."/>
            <person name="Henkel C."/>
            <person name="Chen W.J."/>
            <person name="Zahm M."/>
            <person name="Cabau C."/>
            <person name="Klopp C."/>
            <person name="Thompson A.W."/>
            <person name="Robinson-Rechavi M."/>
            <person name="Braasch I."/>
            <person name="Lecointre G."/>
            <person name="Bobe J."/>
            <person name="Postlethwait J.H."/>
            <person name="Berthelot C."/>
            <person name="Roest Crollius H."/>
            <person name="Guiguen Y."/>
        </authorList>
    </citation>
    <scope>NUCLEOTIDE SEQUENCE</scope>
    <source>
        <strain evidence="2">Concon-B</strain>
    </source>
</reference>
<feature type="compositionally biased region" description="Basic and acidic residues" evidence="1">
    <location>
        <begin position="178"/>
        <end position="188"/>
    </location>
</feature>
<feature type="region of interest" description="Disordered" evidence="1">
    <location>
        <begin position="1"/>
        <end position="199"/>
    </location>
</feature>
<dbReference type="AlphaFoldDB" id="A0A9Q1DS22"/>